<evidence type="ECO:0000256" key="2">
    <source>
        <dbReference type="ARBA" id="ARBA00011270"/>
    </source>
</evidence>
<evidence type="ECO:0000256" key="3">
    <source>
        <dbReference type="ARBA" id="ARBA00012043"/>
    </source>
</evidence>
<comment type="subunit">
    <text evidence="2">Tetramer of two alpha and two beta chains.</text>
</comment>
<reference evidence="9 10" key="1">
    <citation type="journal article" date="2019" name="Int. J. Syst. Evol. Microbiol.">
        <title>The Global Catalogue of Microorganisms (GCM) 10K type strain sequencing project: providing services to taxonomists for standard genome sequencing and annotation.</title>
        <authorList>
            <consortium name="The Broad Institute Genomics Platform"/>
            <consortium name="The Broad Institute Genome Sequencing Center for Infectious Disease"/>
            <person name="Wu L."/>
            <person name="Ma J."/>
        </authorList>
    </citation>
    <scope>NUCLEOTIDE SEQUENCE [LARGE SCALE GENOMIC DNA]</scope>
    <source>
        <strain evidence="9 10">JCM 11136</strain>
    </source>
</reference>
<evidence type="ECO:0000313" key="10">
    <source>
        <dbReference type="Proteomes" id="UP001501578"/>
    </source>
</evidence>
<dbReference type="EC" id="4.2.1.20" evidence="3"/>
<evidence type="ECO:0000256" key="4">
    <source>
        <dbReference type="ARBA" id="ARBA00022605"/>
    </source>
</evidence>
<keyword evidence="7" id="KW-0456">Lyase</keyword>
<organism evidence="9 10">
    <name type="scientific">Nonomuraea longicatena</name>
    <dbReference type="NCBI Taxonomy" id="83682"/>
    <lineage>
        <taxon>Bacteria</taxon>
        <taxon>Bacillati</taxon>
        <taxon>Actinomycetota</taxon>
        <taxon>Actinomycetes</taxon>
        <taxon>Streptosporangiales</taxon>
        <taxon>Streptosporangiaceae</taxon>
        <taxon>Nonomuraea</taxon>
    </lineage>
</organism>
<dbReference type="Pfam" id="PF00290">
    <property type="entry name" value="Trp_syntA"/>
    <property type="match status" value="1"/>
</dbReference>
<dbReference type="EMBL" id="BAAAHQ010000042">
    <property type="protein sequence ID" value="GAA0948262.1"/>
    <property type="molecule type" value="Genomic_DNA"/>
</dbReference>
<dbReference type="RefSeq" id="WP_343954060.1">
    <property type="nucleotide sequence ID" value="NZ_BAAAHQ010000042.1"/>
</dbReference>
<evidence type="ECO:0000256" key="5">
    <source>
        <dbReference type="ARBA" id="ARBA00022822"/>
    </source>
</evidence>
<keyword evidence="10" id="KW-1185">Reference proteome</keyword>
<comment type="caution">
    <text evidence="9">The sequence shown here is derived from an EMBL/GenBank/DDBJ whole genome shotgun (WGS) entry which is preliminary data.</text>
</comment>
<dbReference type="PANTHER" id="PTHR43406">
    <property type="entry name" value="TRYPTOPHAN SYNTHASE, ALPHA CHAIN"/>
    <property type="match status" value="1"/>
</dbReference>
<dbReference type="InterPro" id="IPR002028">
    <property type="entry name" value="Trp_synthase_suA"/>
</dbReference>
<accession>A0ABN1QW42</accession>
<evidence type="ECO:0000256" key="7">
    <source>
        <dbReference type="ARBA" id="ARBA00023239"/>
    </source>
</evidence>
<name>A0ABN1QW42_9ACTN</name>
<protein>
    <recommendedName>
        <fullName evidence="3">tryptophan synthase</fullName>
        <ecNumber evidence="3">4.2.1.20</ecNumber>
    </recommendedName>
</protein>
<keyword evidence="4" id="KW-0028">Amino-acid biosynthesis</keyword>
<keyword evidence="6" id="KW-0057">Aromatic amino acid biosynthesis</keyword>
<evidence type="ECO:0000256" key="1">
    <source>
        <dbReference type="ARBA" id="ARBA00004733"/>
    </source>
</evidence>
<dbReference type="InterPro" id="IPR011060">
    <property type="entry name" value="RibuloseP-bd_barrel"/>
</dbReference>
<keyword evidence="5" id="KW-0822">Tryptophan biosynthesis</keyword>
<evidence type="ECO:0000313" key="9">
    <source>
        <dbReference type="EMBL" id="GAA0948262.1"/>
    </source>
</evidence>
<evidence type="ECO:0000256" key="6">
    <source>
        <dbReference type="ARBA" id="ARBA00023141"/>
    </source>
</evidence>
<dbReference type="SUPFAM" id="SSF51366">
    <property type="entry name" value="Ribulose-phoshate binding barrel"/>
    <property type="match status" value="1"/>
</dbReference>
<proteinExistence type="predicted"/>
<dbReference type="Gene3D" id="3.20.20.70">
    <property type="entry name" value="Aldolase class I"/>
    <property type="match status" value="1"/>
</dbReference>
<comment type="pathway">
    <text evidence="1">Amino-acid biosynthesis; L-tryptophan biosynthesis; L-tryptophan from chorismate: step 5/5.</text>
</comment>
<dbReference type="Proteomes" id="UP001501578">
    <property type="component" value="Unassembled WGS sequence"/>
</dbReference>
<gene>
    <name evidence="9" type="primary">trpA_2</name>
    <name evidence="9" type="ORF">GCM10009560_65450</name>
</gene>
<dbReference type="InterPro" id="IPR013785">
    <property type="entry name" value="Aldolase_TIM"/>
</dbReference>
<dbReference type="PANTHER" id="PTHR43406:SF1">
    <property type="entry name" value="TRYPTOPHAN SYNTHASE ALPHA CHAIN, CHLOROPLASTIC"/>
    <property type="match status" value="1"/>
</dbReference>
<evidence type="ECO:0000256" key="8">
    <source>
        <dbReference type="ARBA" id="ARBA00049047"/>
    </source>
</evidence>
<comment type="catalytic activity">
    <reaction evidence="8">
        <text>(1S,2R)-1-C-(indol-3-yl)glycerol 3-phosphate + L-serine = D-glyceraldehyde 3-phosphate + L-tryptophan + H2O</text>
        <dbReference type="Rhea" id="RHEA:10532"/>
        <dbReference type="ChEBI" id="CHEBI:15377"/>
        <dbReference type="ChEBI" id="CHEBI:33384"/>
        <dbReference type="ChEBI" id="CHEBI:57912"/>
        <dbReference type="ChEBI" id="CHEBI:58866"/>
        <dbReference type="ChEBI" id="CHEBI:59776"/>
        <dbReference type="EC" id="4.2.1.20"/>
    </reaction>
</comment>
<sequence>MPTLDRLGDRLRSAGARGERLLVLYLTLGDPLADPLGLAVAAVKAGADVIEVGLPTPRTSPAGADIASSFDRARGCAPDRVWDLVRELRARLPVTPLLSLVYPQTVADIGADWLLGLSAGAGVDGLVLTDPDGALPPARVASTGLSAIPLVRADADADRRRRLEEHAGHLTYQALAARTGARLDPGLAEEAARTAGRPFLAGFGVRDELDIRAVAPHAAGVVIGSALYRGLASTAPAARMEWAAAAVRRWKAATVVAPIEPSGSEHAR</sequence>